<name>A0AAV2R063_MEGNR</name>
<reference evidence="7 8" key="1">
    <citation type="submission" date="2024-05" db="EMBL/GenBank/DDBJ databases">
        <authorList>
            <person name="Wallberg A."/>
        </authorList>
    </citation>
    <scope>NUCLEOTIDE SEQUENCE [LARGE SCALE GENOMIC DNA]</scope>
</reference>
<evidence type="ECO:0000256" key="6">
    <source>
        <dbReference type="SAM" id="SignalP"/>
    </source>
</evidence>
<evidence type="ECO:0000256" key="4">
    <source>
        <dbReference type="ARBA" id="ARBA00022729"/>
    </source>
</evidence>
<dbReference type="InterPro" id="IPR004911">
    <property type="entry name" value="Interferon-induced_GILT"/>
</dbReference>
<evidence type="ECO:0008006" key="9">
    <source>
        <dbReference type="Google" id="ProtNLM"/>
    </source>
</evidence>
<gene>
    <name evidence="7" type="ORF">MNOR_LOCUS18897</name>
</gene>
<sequence>LTVIMKWFIQLLLIGAAALAQEAAPDVFVEVYYESLCPDSKEFFANQLYPTWTKIKDIMYIDTNAFGIANFTADGEGYIFNCQHGPNECEGNMMIACGKKYIQDPELEFQWISCIMSSFYPPFAGEQCAASVGIPDYVYSPINKCVTSAERQMLLHEVGVKQGFLDPVLFWVPWIIINGEWSWEMNAAAELDLLDVVCKAYQGELPQPCLDNADEN</sequence>
<keyword evidence="8" id="KW-1185">Reference proteome</keyword>
<dbReference type="EMBL" id="CAXKWB010013770">
    <property type="protein sequence ID" value="CAL4108472.1"/>
    <property type="molecule type" value="Genomic_DNA"/>
</dbReference>
<feature type="signal peptide" evidence="6">
    <location>
        <begin position="1"/>
        <end position="20"/>
    </location>
</feature>
<keyword evidence="3" id="KW-0964">Secreted</keyword>
<dbReference type="GO" id="GO:0005576">
    <property type="term" value="C:extracellular region"/>
    <property type="evidence" value="ECO:0007669"/>
    <property type="project" value="UniProtKB-SubCell"/>
</dbReference>
<feature type="non-terminal residue" evidence="7">
    <location>
        <position position="1"/>
    </location>
</feature>
<feature type="chain" id="PRO_5043886899" description="Gamma-interferon-inducible lysosomal thiol reductase" evidence="6">
    <location>
        <begin position="21"/>
        <end position="216"/>
    </location>
</feature>
<dbReference type="PANTHER" id="PTHR13234:SF8">
    <property type="entry name" value="GAMMA-INTERFERON-INDUCIBLE LYSOSOMAL THIOL REDUCTASE"/>
    <property type="match status" value="1"/>
</dbReference>
<dbReference type="PANTHER" id="PTHR13234">
    <property type="entry name" value="GAMMA-INTERFERON INDUCIBLE LYSOSOMAL THIOL REDUCTASE GILT"/>
    <property type="match status" value="1"/>
</dbReference>
<comment type="caution">
    <text evidence="7">The sequence shown here is derived from an EMBL/GenBank/DDBJ whole genome shotgun (WGS) entry which is preliminary data.</text>
</comment>
<protein>
    <recommendedName>
        <fullName evidence="9">Gamma-interferon-inducible lysosomal thiol reductase</fullName>
    </recommendedName>
</protein>
<proteinExistence type="inferred from homology"/>
<keyword evidence="4 6" id="KW-0732">Signal</keyword>
<evidence type="ECO:0000256" key="1">
    <source>
        <dbReference type="ARBA" id="ARBA00004613"/>
    </source>
</evidence>
<dbReference type="GO" id="GO:0016671">
    <property type="term" value="F:oxidoreductase activity, acting on a sulfur group of donors, disulfide as acceptor"/>
    <property type="evidence" value="ECO:0007669"/>
    <property type="project" value="InterPro"/>
</dbReference>
<keyword evidence="5" id="KW-0325">Glycoprotein</keyword>
<accession>A0AAV2R063</accession>
<comment type="subcellular location">
    <subcellularLocation>
        <location evidence="1">Secreted</location>
    </subcellularLocation>
</comment>
<organism evidence="7 8">
    <name type="scientific">Meganyctiphanes norvegica</name>
    <name type="common">Northern krill</name>
    <name type="synonym">Thysanopoda norvegica</name>
    <dbReference type="NCBI Taxonomy" id="48144"/>
    <lineage>
        <taxon>Eukaryota</taxon>
        <taxon>Metazoa</taxon>
        <taxon>Ecdysozoa</taxon>
        <taxon>Arthropoda</taxon>
        <taxon>Crustacea</taxon>
        <taxon>Multicrustacea</taxon>
        <taxon>Malacostraca</taxon>
        <taxon>Eumalacostraca</taxon>
        <taxon>Eucarida</taxon>
        <taxon>Euphausiacea</taxon>
        <taxon>Euphausiidae</taxon>
        <taxon>Meganyctiphanes</taxon>
    </lineage>
</organism>
<evidence type="ECO:0000256" key="2">
    <source>
        <dbReference type="ARBA" id="ARBA00005679"/>
    </source>
</evidence>
<comment type="similarity">
    <text evidence="2">Belongs to the GILT family.</text>
</comment>
<evidence type="ECO:0000313" key="7">
    <source>
        <dbReference type="EMBL" id="CAL4108472.1"/>
    </source>
</evidence>
<dbReference type="Pfam" id="PF03227">
    <property type="entry name" value="GILT"/>
    <property type="match status" value="1"/>
</dbReference>
<evidence type="ECO:0000256" key="3">
    <source>
        <dbReference type="ARBA" id="ARBA00022525"/>
    </source>
</evidence>
<evidence type="ECO:0000313" key="8">
    <source>
        <dbReference type="Proteomes" id="UP001497623"/>
    </source>
</evidence>
<dbReference type="AlphaFoldDB" id="A0AAV2R063"/>
<dbReference type="Proteomes" id="UP001497623">
    <property type="component" value="Unassembled WGS sequence"/>
</dbReference>
<evidence type="ECO:0000256" key="5">
    <source>
        <dbReference type="ARBA" id="ARBA00023180"/>
    </source>
</evidence>